<dbReference type="Gene3D" id="3.10.310.20">
    <property type="entry name" value="DHHA2 domain"/>
    <property type="match status" value="1"/>
</dbReference>
<accession>A0AAD7FN45</accession>
<organism evidence="6 7">
    <name type="scientific">Roridomyces roridus</name>
    <dbReference type="NCBI Taxonomy" id="1738132"/>
    <lineage>
        <taxon>Eukaryota</taxon>
        <taxon>Fungi</taxon>
        <taxon>Dikarya</taxon>
        <taxon>Basidiomycota</taxon>
        <taxon>Agaricomycotina</taxon>
        <taxon>Agaricomycetes</taxon>
        <taxon>Agaricomycetidae</taxon>
        <taxon>Agaricales</taxon>
        <taxon>Marasmiineae</taxon>
        <taxon>Mycenaceae</taxon>
        <taxon>Roridomyces</taxon>
    </lineage>
</organism>
<comment type="caution">
    <text evidence="6">The sequence shown here is derived from an EMBL/GenBank/DDBJ whole genome shotgun (WGS) entry which is preliminary data.</text>
</comment>
<keyword evidence="4" id="KW-0464">Manganese</keyword>
<keyword evidence="2" id="KW-0479">Metal-binding</keyword>
<evidence type="ECO:0000256" key="4">
    <source>
        <dbReference type="ARBA" id="ARBA00023211"/>
    </source>
</evidence>
<dbReference type="GO" id="GO:0046872">
    <property type="term" value="F:metal ion binding"/>
    <property type="evidence" value="ECO:0007669"/>
    <property type="project" value="UniProtKB-KW"/>
</dbReference>
<dbReference type="GO" id="GO:0005737">
    <property type="term" value="C:cytoplasm"/>
    <property type="evidence" value="ECO:0007669"/>
    <property type="project" value="InterPro"/>
</dbReference>
<dbReference type="SUPFAM" id="SSF64182">
    <property type="entry name" value="DHH phosphoesterases"/>
    <property type="match status" value="1"/>
</dbReference>
<evidence type="ECO:0000256" key="3">
    <source>
        <dbReference type="ARBA" id="ARBA00022801"/>
    </source>
</evidence>
<dbReference type="Pfam" id="PF01368">
    <property type="entry name" value="DHH"/>
    <property type="match status" value="1"/>
</dbReference>
<dbReference type="EMBL" id="JARKIF010000010">
    <property type="protein sequence ID" value="KAJ7628583.1"/>
    <property type="molecule type" value="Genomic_DNA"/>
</dbReference>
<evidence type="ECO:0000313" key="7">
    <source>
        <dbReference type="Proteomes" id="UP001221142"/>
    </source>
</evidence>
<name>A0AAD7FN45_9AGAR</name>
<evidence type="ECO:0000256" key="2">
    <source>
        <dbReference type="ARBA" id="ARBA00022723"/>
    </source>
</evidence>
<evidence type="ECO:0000259" key="5">
    <source>
        <dbReference type="SMART" id="SM01131"/>
    </source>
</evidence>
<keyword evidence="7" id="KW-1185">Reference proteome</keyword>
<dbReference type="GO" id="GO:0004309">
    <property type="term" value="F:exopolyphosphatase activity"/>
    <property type="evidence" value="ECO:0007669"/>
    <property type="project" value="TreeGrafter"/>
</dbReference>
<dbReference type="Gene3D" id="3.90.1640.10">
    <property type="entry name" value="inorganic pyrophosphatase (n-terminal core)"/>
    <property type="match status" value="1"/>
</dbReference>
<dbReference type="SMART" id="SM01131">
    <property type="entry name" value="DHHA2"/>
    <property type="match status" value="1"/>
</dbReference>
<evidence type="ECO:0000313" key="6">
    <source>
        <dbReference type="EMBL" id="KAJ7628583.1"/>
    </source>
</evidence>
<dbReference type="InterPro" id="IPR038222">
    <property type="entry name" value="DHHA2_dom_sf"/>
</dbReference>
<comment type="cofactor">
    <cofactor evidence="1">
        <name>Mn(2+)</name>
        <dbReference type="ChEBI" id="CHEBI:29035"/>
    </cofactor>
</comment>
<dbReference type="PANTHER" id="PTHR12112:SF39">
    <property type="entry name" value="EG:152A3.5 PROTEIN (FBGN0003116_PN PROTEIN)"/>
    <property type="match status" value="1"/>
</dbReference>
<reference evidence="6" key="1">
    <citation type="submission" date="2023-03" db="EMBL/GenBank/DDBJ databases">
        <title>Massive genome expansion in bonnet fungi (Mycena s.s.) driven by repeated elements and novel gene families across ecological guilds.</title>
        <authorList>
            <consortium name="Lawrence Berkeley National Laboratory"/>
            <person name="Harder C.B."/>
            <person name="Miyauchi S."/>
            <person name="Viragh M."/>
            <person name="Kuo A."/>
            <person name="Thoen E."/>
            <person name="Andreopoulos B."/>
            <person name="Lu D."/>
            <person name="Skrede I."/>
            <person name="Drula E."/>
            <person name="Henrissat B."/>
            <person name="Morin E."/>
            <person name="Kohler A."/>
            <person name="Barry K."/>
            <person name="LaButti K."/>
            <person name="Morin E."/>
            <person name="Salamov A."/>
            <person name="Lipzen A."/>
            <person name="Mereny Z."/>
            <person name="Hegedus B."/>
            <person name="Baldrian P."/>
            <person name="Stursova M."/>
            <person name="Weitz H."/>
            <person name="Taylor A."/>
            <person name="Grigoriev I.V."/>
            <person name="Nagy L.G."/>
            <person name="Martin F."/>
            <person name="Kauserud H."/>
        </authorList>
    </citation>
    <scope>NUCLEOTIDE SEQUENCE</scope>
    <source>
        <strain evidence="6">9284</strain>
    </source>
</reference>
<sequence length="438" mass="47699">MSTPKPSTLRRLSTILNLVKTSSPPAPDGSSLCTFLQSAKQKYLSDVRATPSKGSEWTVVMGNEAGDLDSVASSIAYAWVRSEIEKKPSIPLIQIAREDLVLRAENLYALGLAGIHDPGATLLCTTDIEELTSTTTTTTFALVDHNRLADAFSKDSPTCRVVAVIDHHEDEGLHRDAEPRHVQPAGSCASHVANLYPKEVEMPSELATLLLSAILIDTNGLRVGGKAIQADHDAAAYLIPRSTLNADSVSSLSSAAEVKRLSDELDSKKSDVSHLGAWDLLRRDYKEYTYTLNWHPGNPTIKAGLATVPVKLKAWGSDGKREEVANRFMDHRGLSVLGVLTSFRDSGKLGGKGKHRREQAWFVRDADTSQGALQVDDIAARLWKGLEESDELRVEKHKKMSLSMAASTVQWRIYKQGNANATRKATAPLLKNIIESAG</sequence>
<dbReference type="InterPro" id="IPR038763">
    <property type="entry name" value="DHH_sf"/>
</dbReference>
<gene>
    <name evidence="6" type="ORF">FB45DRAFT_918684</name>
</gene>
<protein>
    <recommendedName>
        <fullName evidence="5">DHHA2 domain-containing protein</fullName>
    </recommendedName>
</protein>
<keyword evidence="3" id="KW-0378">Hydrolase</keyword>
<evidence type="ECO:0000256" key="1">
    <source>
        <dbReference type="ARBA" id="ARBA00001936"/>
    </source>
</evidence>
<proteinExistence type="predicted"/>
<dbReference type="PANTHER" id="PTHR12112">
    <property type="entry name" value="BNIP - RELATED"/>
    <property type="match status" value="1"/>
</dbReference>
<dbReference type="AlphaFoldDB" id="A0AAD7FN45"/>
<dbReference type="Pfam" id="PF02833">
    <property type="entry name" value="DHHA2"/>
    <property type="match status" value="1"/>
</dbReference>
<feature type="domain" description="DHHA2" evidence="5">
    <location>
        <begin position="262"/>
        <end position="434"/>
    </location>
</feature>
<dbReference type="Proteomes" id="UP001221142">
    <property type="component" value="Unassembled WGS sequence"/>
</dbReference>
<dbReference type="InterPro" id="IPR001667">
    <property type="entry name" value="DDH_dom"/>
</dbReference>
<dbReference type="InterPro" id="IPR004097">
    <property type="entry name" value="DHHA2"/>
</dbReference>